<organism evidence="2 3">
    <name type="scientific">Stachybotrys elegans</name>
    <dbReference type="NCBI Taxonomy" id="80388"/>
    <lineage>
        <taxon>Eukaryota</taxon>
        <taxon>Fungi</taxon>
        <taxon>Dikarya</taxon>
        <taxon>Ascomycota</taxon>
        <taxon>Pezizomycotina</taxon>
        <taxon>Sordariomycetes</taxon>
        <taxon>Hypocreomycetidae</taxon>
        <taxon>Hypocreales</taxon>
        <taxon>Stachybotryaceae</taxon>
        <taxon>Stachybotrys</taxon>
    </lineage>
</organism>
<keyword evidence="3" id="KW-1185">Reference proteome</keyword>
<protein>
    <submittedName>
        <fullName evidence="2">Uncharacterized protein</fullName>
    </submittedName>
</protein>
<dbReference type="Proteomes" id="UP000813444">
    <property type="component" value="Unassembled WGS sequence"/>
</dbReference>
<evidence type="ECO:0000313" key="2">
    <source>
        <dbReference type="EMBL" id="KAH7303577.1"/>
    </source>
</evidence>
<reference evidence="2" key="1">
    <citation type="journal article" date="2021" name="Nat. Commun.">
        <title>Genetic determinants of endophytism in the Arabidopsis root mycobiome.</title>
        <authorList>
            <person name="Mesny F."/>
            <person name="Miyauchi S."/>
            <person name="Thiergart T."/>
            <person name="Pickel B."/>
            <person name="Atanasova L."/>
            <person name="Karlsson M."/>
            <person name="Huettel B."/>
            <person name="Barry K.W."/>
            <person name="Haridas S."/>
            <person name="Chen C."/>
            <person name="Bauer D."/>
            <person name="Andreopoulos W."/>
            <person name="Pangilinan J."/>
            <person name="LaButti K."/>
            <person name="Riley R."/>
            <person name="Lipzen A."/>
            <person name="Clum A."/>
            <person name="Drula E."/>
            <person name="Henrissat B."/>
            <person name="Kohler A."/>
            <person name="Grigoriev I.V."/>
            <person name="Martin F.M."/>
            <person name="Hacquard S."/>
        </authorList>
    </citation>
    <scope>NUCLEOTIDE SEQUENCE</scope>
    <source>
        <strain evidence="2">MPI-CAGE-CH-0235</strain>
    </source>
</reference>
<accession>A0A8K0WK27</accession>
<feature type="compositionally biased region" description="Polar residues" evidence="1">
    <location>
        <begin position="191"/>
        <end position="209"/>
    </location>
</feature>
<evidence type="ECO:0000313" key="3">
    <source>
        <dbReference type="Proteomes" id="UP000813444"/>
    </source>
</evidence>
<dbReference type="EMBL" id="JAGPNK010000031">
    <property type="protein sequence ID" value="KAH7303577.1"/>
    <property type="molecule type" value="Genomic_DNA"/>
</dbReference>
<feature type="region of interest" description="Disordered" evidence="1">
    <location>
        <begin position="169"/>
        <end position="209"/>
    </location>
</feature>
<comment type="caution">
    <text evidence="2">The sequence shown here is derived from an EMBL/GenBank/DDBJ whole genome shotgun (WGS) entry which is preliminary data.</text>
</comment>
<proteinExistence type="predicted"/>
<gene>
    <name evidence="2" type="ORF">B0I35DRAFT_415037</name>
</gene>
<dbReference type="AlphaFoldDB" id="A0A8K0WK27"/>
<name>A0A8K0WK27_9HYPO</name>
<evidence type="ECO:0000256" key="1">
    <source>
        <dbReference type="SAM" id="MobiDB-lite"/>
    </source>
</evidence>
<sequence>MPKLRVENKPQNLRKSDTIPTALALHTAGGMMSDITNAADFAVLREDALCQHPLGLHAPRGDTHLPGNLPDTANVAMPQEGISYEHTLENHINIFLKAYLPMHPIFWRPQVDTFVKEFLGNKTKVAAIQRSVEQPGSTDSGAVKMNVKDAIVLFMLALGKLCSDSQRVPRFPTMSSHPSNPEPTSPGVLSPSLTGSPSQCNTENSRNYNLPTGKEYSEFGFEILRTSTDRTQEFAWARLLAGLYLVHQDQPEEARNSFHQAQRVLEVILTRNPSELYQKDMIEESSFNISLFDWWYLNSDMTLTSQF</sequence>